<organism evidence="2">
    <name type="scientific">Zea mays</name>
    <name type="common">Maize</name>
    <dbReference type="NCBI Taxonomy" id="4577"/>
    <lineage>
        <taxon>Eukaryota</taxon>
        <taxon>Viridiplantae</taxon>
        <taxon>Streptophyta</taxon>
        <taxon>Embryophyta</taxon>
        <taxon>Tracheophyta</taxon>
        <taxon>Spermatophyta</taxon>
        <taxon>Magnoliopsida</taxon>
        <taxon>Liliopsida</taxon>
        <taxon>Poales</taxon>
        <taxon>Poaceae</taxon>
        <taxon>PACMAD clade</taxon>
        <taxon>Panicoideae</taxon>
        <taxon>Andropogonodae</taxon>
        <taxon>Andropogoneae</taxon>
        <taxon>Tripsacinae</taxon>
        <taxon>Zea</taxon>
    </lineage>
</organism>
<comment type="caution">
    <text evidence="2">The sequence shown here is derived from an EMBL/GenBank/DDBJ whole genome shotgun (WGS) entry which is preliminary data.</text>
</comment>
<feature type="transmembrane region" description="Helical" evidence="1">
    <location>
        <begin position="21"/>
        <end position="40"/>
    </location>
</feature>
<accession>A0A3L6E7V0</accession>
<feature type="transmembrane region" description="Helical" evidence="1">
    <location>
        <begin position="52"/>
        <end position="74"/>
    </location>
</feature>
<keyword evidence="1" id="KW-0472">Membrane</keyword>
<keyword evidence="1" id="KW-1133">Transmembrane helix</keyword>
<protein>
    <submittedName>
        <fullName evidence="2">Uncharacterized protein</fullName>
    </submittedName>
</protein>
<proteinExistence type="predicted"/>
<keyword evidence="1" id="KW-0812">Transmembrane</keyword>
<name>A0A3L6E7V0_MAIZE</name>
<dbReference type="Proteomes" id="UP000251960">
    <property type="component" value="Chromosome 6"/>
</dbReference>
<gene>
    <name evidence="2" type="ORF">Zm00014a_001309</name>
</gene>
<evidence type="ECO:0000256" key="1">
    <source>
        <dbReference type="SAM" id="Phobius"/>
    </source>
</evidence>
<dbReference type="AlphaFoldDB" id="A0A3L6E7V0"/>
<evidence type="ECO:0000313" key="2">
    <source>
        <dbReference type="EMBL" id="PWZ16815.1"/>
    </source>
</evidence>
<sequence>MGTYSKFDHIFYYVLSDKTKFLGLYLCLASCFYVFLHVSASTTSMTYRDPTILITLFALLLSIIFLVEQLIIFVDLNISHLQHLEYRLVH</sequence>
<reference evidence="2" key="1">
    <citation type="journal article" date="2018" name="Nat. Genet.">
        <title>Extensive intraspecific gene order and gene structural variations between Mo17 and other maize genomes.</title>
        <authorList>
            <person name="Sun S."/>
            <person name="Zhou Y."/>
            <person name="Chen J."/>
            <person name="Shi J."/>
            <person name="Zhao H."/>
            <person name="Zhao H."/>
            <person name="Song W."/>
            <person name="Zhang M."/>
            <person name="Cui Y."/>
            <person name="Dong X."/>
            <person name="Liu H."/>
            <person name="Ma X."/>
            <person name="Jiao Y."/>
            <person name="Wang B."/>
            <person name="Wei X."/>
            <person name="Stein J.C."/>
            <person name="Glaubitz J.C."/>
            <person name="Lu F."/>
            <person name="Yu G."/>
            <person name="Liang C."/>
            <person name="Fengler K."/>
            <person name="Li B."/>
            <person name="Rafalski A."/>
            <person name="Schnable P.S."/>
            <person name="Ware D.H."/>
            <person name="Buckler E.S."/>
            <person name="Lai J."/>
        </authorList>
    </citation>
    <scope>NUCLEOTIDE SEQUENCE [LARGE SCALE GENOMIC DNA]</scope>
    <source>
        <tissue evidence="2">Seedling</tissue>
    </source>
</reference>
<dbReference type="EMBL" id="NCVQ01000007">
    <property type="protein sequence ID" value="PWZ16815.1"/>
    <property type="molecule type" value="Genomic_DNA"/>
</dbReference>